<accession>A0A8H7SAF1</accession>
<organism evidence="1 2">
    <name type="scientific">Circinella minor</name>
    <dbReference type="NCBI Taxonomy" id="1195481"/>
    <lineage>
        <taxon>Eukaryota</taxon>
        <taxon>Fungi</taxon>
        <taxon>Fungi incertae sedis</taxon>
        <taxon>Mucoromycota</taxon>
        <taxon>Mucoromycotina</taxon>
        <taxon>Mucoromycetes</taxon>
        <taxon>Mucorales</taxon>
        <taxon>Lichtheimiaceae</taxon>
        <taxon>Circinella</taxon>
    </lineage>
</organism>
<dbReference type="OrthoDB" id="2288618at2759"/>
<dbReference type="AlphaFoldDB" id="A0A8H7SAF1"/>
<reference evidence="1 2" key="1">
    <citation type="submission" date="2020-12" db="EMBL/GenBank/DDBJ databases">
        <title>Metabolic potential, ecology and presence of endohyphal bacteria is reflected in genomic diversity of Mucoromycotina.</title>
        <authorList>
            <person name="Muszewska A."/>
            <person name="Okrasinska A."/>
            <person name="Steczkiewicz K."/>
            <person name="Drgas O."/>
            <person name="Orlowska M."/>
            <person name="Perlinska-Lenart U."/>
            <person name="Aleksandrzak-Piekarczyk T."/>
            <person name="Szatraj K."/>
            <person name="Zielenkiewicz U."/>
            <person name="Pilsyk S."/>
            <person name="Malc E."/>
            <person name="Mieczkowski P."/>
            <person name="Kruszewska J.S."/>
            <person name="Biernat P."/>
            <person name="Pawlowska J."/>
        </authorList>
    </citation>
    <scope>NUCLEOTIDE SEQUENCE [LARGE SCALE GENOMIC DNA]</scope>
    <source>
        <strain evidence="1 2">CBS 142.35</strain>
    </source>
</reference>
<evidence type="ECO:0000313" key="1">
    <source>
        <dbReference type="EMBL" id="KAG2225850.1"/>
    </source>
</evidence>
<gene>
    <name evidence="1" type="ORF">INT45_007094</name>
</gene>
<dbReference type="Proteomes" id="UP000646827">
    <property type="component" value="Unassembled WGS sequence"/>
</dbReference>
<dbReference type="EMBL" id="JAEPRB010000023">
    <property type="protein sequence ID" value="KAG2225850.1"/>
    <property type="molecule type" value="Genomic_DNA"/>
</dbReference>
<name>A0A8H7SAF1_9FUNG</name>
<keyword evidence="2" id="KW-1185">Reference proteome</keyword>
<sequence length="109" mass="12605">MYLLTCDFAEAAMTYSKLKFDQFLPKEIMLAQTIDAFTMDNRAVLTSLFEVMYSKNVTKICYKMKGVKETLPLVTILKYFENIEVLDYQARYIDTRGIESISKTSLVSL</sequence>
<evidence type="ECO:0000313" key="2">
    <source>
        <dbReference type="Proteomes" id="UP000646827"/>
    </source>
</evidence>
<proteinExistence type="predicted"/>
<protein>
    <submittedName>
        <fullName evidence="1">Uncharacterized protein</fullName>
    </submittedName>
</protein>
<comment type="caution">
    <text evidence="1">The sequence shown here is derived from an EMBL/GenBank/DDBJ whole genome shotgun (WGS) entry which is preliminary data.</text>
</comment>